<gene>
    <name evidence="1" type="ORF">I79_019234</name>
</gene>
<reference evidence="2" key="1">
    <citation type="journal article" date="2011" name="Nat. Biotechnol.">
        <title>The genomic sequence of the Chinese hamster ovary (CHO)-K1 cell line.</title>
        <authorList>
            <person name="Xu X."/>
            <person name="Nagarajan H."/>
            <person name="Lewis N.E."/>
            <person name="Pan S."/>
            <person name="Cai Z."/>
            <person name="Liu X."/>
            <person name="Chen W."/>
            <person name="Xie M."/>
            <person name="Wang W."/>
            <person name="Hammond S."/>
            <person name="Andersen M.R."/>
            <person name="Neff N."/>
            <person name="Passarelli B."/>
            <person name="Koh W."/>
            <person name="Fan H.C."/>
            <person name="Wang J."/>
            <person name="Gui Y."/>
            <person name="Lee K.H."/>
            <person name="Betenbaugh M.J."/>
            <person name="Quake S.R."/>
            <person name="Famili I."/>
            <person name="Palsson B.O."/>
            <person name="Wang J."/>
        </authorList>
    </citation>
    <scope>NUCLEOTIDE SEQUENCE [LARGE SCALE GENOMIC DNA]</scope>
    <source>
        <strain evidence="2">CHO K1 cell line</strain>
    </source>
</reference>
<sequence>MGKEAVWSHCTVTLQNPPYVVSTLSPSDQGNLFREQQRYPESVLGQLPSPEFTGHICHCDHKQVVSGSLDKKEQRLLREYPLRVLQLHMKCLIC</sequence>
<organism evidence="1 2">
    <name type="scientific">Cricetulus griseus</name>
    <name type="common">Chinese hamster</name>
    <name type="synonym">Cricetulus barabensis griseus</name>
    <dbReference type="NCBI Taxonomy" id="10029"/>
    <lineage>
        <taxon>Eukaryota</taxon>
        <taxon>Metazoa</taxon>
        <taxon>Chordata</taxon>
        <taxon>Craniata</taxon>
        <taxon>Vertebrata</taxon>
        <taxon>Euteleostomi</taxon>
        <taxon>Mammalia</taxon>
        <taxon>Eutheria</taxon>
        <taxon>Euarchontoglires</taxon>
        <taxon>Glires</taxon>
        <taxon>Rodentia</taxon>
        <taxon>Myomorpha</taxon>
        <taxon>Muroidea</taxon>
        <taxon>Cricetidae</taxon>
        <taxon>Cricetinae</taxon>
        <taxon>Cricetulus</taxon>
    </lineage>
</organism>
<evidence type="ECO:0000313" key="2">
    <source>
        <dbReference type="Proteomes" id="UP000001075"/>
    </source>
</evidence>
<protein>
    <submittedName>
        <fullName evidence="1">Uncharacterized protein</fullName>
    </submittedName>
</protein>
<proteinExistence type="predicted"/>
<evidence type="ECO:0000313" key="1">
    <source>
        <dbReference type="EMBL" id="EGW13301.1"/>
    </source>
</evidence>
<dbReference type="AlphaFoldDB" id="G3I6V6"/>
<name>G3I6V6_CRIGR</name>
<dbReference type="Proteomes" id="UP000001075">
    <property type="component" value="Unassembled WGS sequence"/>
</dbReference>
<dbReference type="InParanoid" id="G3I6V6"/>
<dbReference type="EMBL" id="JH001393">
    <property type="protein sequence ID" value="EGW13301.1"/>
    <property type="molecule type" value="Genomic_DNA"/>
</dbReference>
<accession>G3I6V6</accession>